<organism evidence="3 4">
    <name type="scientific">Brochothrix campestris FSL F6-1037</name>
    <dbReference type="NCBI Taxonomy" id="1265861"/>
    <lineage>
        <taxon>Bacteria</taxon>
        <taxon>Bacillati</taxon>
        <taxon>Bacillota</taxon>
        <taxon>Bacilli</taxon>
        <taxon>Bacillales</taxon>
        <taxon>Listeriaceae</taxon>
        <taxon>Brochothrix</taxon>
    </lineage>
</organism>
<reference evidence="3 4" key="1">
    <citation type="submission" date="2012-12" db="EMBL/GenBank/DDBJ databases">
        <title>Novel taxa of Listeriaceae from agricultural environments in the United States.</title>
        <authorList>
            <person name="den Bakker H.C."/>
            <person name="Allred A."/>
            <person name="Warchocki S."/>
            <person name="Wright E.M."/>
            <person name="Burrell A."/>
            <person name="Nightingale K.K."/>
            <person name="Kephart D."/>
            <person name="Wiedmann M."/>
        </authorList>
    </citation>
    <scope>NUCLEOTIDE SEQUENCE [LARGE SCALE GENOMIC DNA]</scope>
    <source>
        <strain evidence="3 4">FSL F6-1037</strain>
    </source>
</reference>
<dbReference type="InterPro" id="IPR022038">
    <property type="entry name" value="Ig-like_bact"/>
</dbReference>
<sequence length="761" mass="82095">MKVKLNKLSLKLIIGVMVYSTGVSAISVPVYADETSGEIKTRQDPQEEAEKTHDQLIAPAFQTELEQRLNNISVEMDNAVGTILPVDYFNTGIKDFNYMHGSVAQIGFYTVFTEAPSYISGSGVDATGNYSVSFATNGRELVDIVVTQLKVVPANTVTTINLDLMIKTAFLQKGYVWNTEGPSYNINRNMKVLGSIKVTAMQDFTALDIIEEHELNLNEIFEPKTLFNGALNADGEALTYEQFIAAGGTVNSTVDTSVAGTYTVTFGLNNETKVSTVTVLNDLTTIDVVNLSIYQGSDWVAADSFTAATDKAGNQLDYNGFIAAGGTVSHNVNRDVPGVYPVTYTLNEVEEVVNVTVITDQTQTELQDVSLYVGQAFDSNAPFKNVVDKEGQPVKAADVDFYYINEEVTQELDTSKPGTHKVRIVILDGSGKWTYSDSATVTVKSDQTAVELQDVTLYVGDTFDSNAPFKYVVNKDGETVNAAEVTHYTINGEQTQELDTSKPGSHQVEIGILNALGEWEYSETATVTIKADETSIMTNDATIHVGESWDEADGFKTATDKTGAELTFAEFKAAGGTISHDVDTSVTGVYTVNYLLNGKTETATVTVLANETAVKAQAVTLYVGESWTEADSFQLATDKTGTELTFAEFKAAGGTVSHDVNTDKAGTYTVTYHLNGFEDSATVTVLENETSVAAQNVTLYAGETWSEKDSFKHATDKTGAELTFAEFKAAGGTISGTVNTDKAGTYTVTYHLNGFEDSATV</sequence>
<keyword evidence="1" id="KW-1133">Transmembrane helix</keyword>
<feature type="transmembrane region" description="Helical" evidence="1">
    <location>
        <begin position="12"/>
        <end position="32"/>
    </location>
</feature>
<dbReference type="AlphaFoldDB" id="W7CAB8"/>
<feature type="domain" description="Ig-like" evidence="2">
    <location>
        <begin position="698"/>
        <end position="761"/>
    </location>
</feature>
<dbReference type="InterPro" id="IPR013783">
    <property type="entry name" value="Ig-like_fold"/>
</dbReference>
<accession>W7CAB8</accession>
<keyword evidence="1" id="KW-0812">Transmembrane</keyword>
<evidence type="ECO:0000313" key="3">
    <source>
        <dbReference type="EMBL" id="EUJ36279.1"/>
    </source>
</evidence>
<proteinExistence type="predicted"/>
<name>W7CAB8_9LIST</name>
<comment type="caution">
    <text evidence="3">The sequence shown here is derived from an EMBL/GenBank/DDBJ whole genome shotgun (WGS) entry which is preliminary data.</text>
</comment>
<keyword evidence="1" id="KW-0472">Membrane</keyword>
<dbReference type="Pfam" id="PF07523">
    <property type="entry name" value="Big_3"/>
    <property type="match status" value="4"/>
</dbReference>
<evidence type="ECO:0000313" key="4">
    <source>
        <dbReference type="Proteomes" id="UP000019243"/>
    </source>
</evidence>
<protein>
    <submittedName>
        <fullName evidence="3">Cell wall surface anchor (LPXTG motif) family protein</fullName>
    </submittedName>
</protein>
<dbReference type="EMBL" id="AODH01000047">
    <property type="protein sequence ID" value="EUJ36279.1"/>
    <property type="molecule type" value="Genomic_DNA"/>
</dbReference>
<evidence type="ECO:0000256" key="1">
    <source>
        <dbReference type="SAM" id="Phobius"/>
    </source>
</evidence>
<gene>
    <name evidence="3" type="ORF">BCAMP_10720</name>
</gene>
<feature type="domain" description="Ig-like" evidence="2">
    <location>
        <begin position="292"/>
        <end position="357"/>
    </location>
</feature>
<feature type="domain" description="Ig-like" evidence="2">
    <location>
        <begin position="620"/>
        <end position="685"/>
    </location>
</feature>
<dbReference type="Gene3D" id="2.60.40.10">
    <property type="entry name" value="Immunoglobulins"/>
    <property type="match status" value="6"/>
</dbReference>
<dbReference type="Proteomes" id="UP000019243">
    <property type="component" value="Unassembled WGS sequence"/>
</dbReference>
<keyword evidence="4" id="KW-1185">Reference proteome</keyword>
<feature type="domain" description="Ig-like" evidence="2">
    <location>
        <begin position="539"/>
        <end position="607"/>
    </location>
</feature>
<dbReference type="STRING" id="1265861.BCAMP_10720"/>
<dbReference type="RefSeq" id="WP_035315332.1">
    <property type="nucleotide sequence ID" value="NZ_AODH01000047.1"/>
</dbReference>
<evidence type="ECO:0000259" key="2">
    <source>
        <dbReference type="Pfam" id="PF07523"/>
    </source>
</evidence>
<feature type="non-terminal residue" evidence="3">
    <location>
        <position position="761"/>
    </location>
</feature>